<organism evidence="1 2">
    <name type="scientific">Halovenus rubra</name>
    <dbReference type="NCBI Taxonomy" id="869890"/>
    <lineage>
        <taxon>Archaea</taxon>
        <taxon>Methanobacteriati</taxon>
        <taxon>Methanobacteriota</taxon>
        <taxon>Stenosarchaea group</taxon>
        <taxon>Halobacteria</taxon>
        <taxon>Halobacteriales</taxon>
        <taxon>Haloarculaceae</taxon>
        <taxon>Halovenus</taxon>
    </lineage>
</organism>
<dbReference type="AlphaFoldDB" id="A0ABD5X8W6"/>
<proteinExistence type="predicted"/>
<accession>A0ABD5X8W6</accession>
<dbReference type="RefSeq" id="WP_267638393.1">
    <property type="nucleotide sequence ID" value="NZ_JAODIY010000013.1"/>
</dbReference>
<gene>
    <name evidence="1" type="ORF">ACFQJ7_02095</name>
</gene>
<evidence type="ECO:0008006" key="3">
    <source>
        <dbReference type="Google" id="ProtNLM"/>
    </source>
</evidence>
<evidence type="ECO:0000313" key="2">
    <source>
        <dbReference type="Proteomes" id="UP001596414"/>
    </source>
</evidence>
<evidence type="ECO:0000313" key="1">
    <source>
        <dbReference type="EMBL" id="MFC7124832.1"/>
    </source>
</evidence>
<comment type="caution">
    <text evidence="1">The sequence shown here is derived from an EMBL/GenBank/DDBJ whole genome shotgun (WGS) entry which is preliminary data.</text>
</comment>
<dbReference type="Pfam" id="PF25260">
    <property type="entry name" value="DUF7861"/>
    <property type="match status" value="1"/>
</dbReference>
<dbReference type="EMBL" id="JBHSZQ010000002">
    <property type="protein sequence ID" value="MFC7124832.1"/>
    <property type="molecule type" value="Genomic_DNA"/>
</dbReference>
<dbReference type="Proteomes" id="UP001596414">
    <property type="component" value="Unassembled WGS sequence"/>
</dbReference>
<protein>
    <recommendedName>
        <fullName evidence="3">DUF35 domain-containing protein</fullName>
    </recommendedName>
</protein>
<dbReference type="InterPro" id="IPR057183">
    <property type="entry name" value="DUF7861"/>
</dbReference>
<reference evidence="1 2" key="1">
    <citation type="journal article" date="2014" name="Int. J. Syst. Evol. Microbiol.">
        <title>Complete genome sequence of Corynebacterium casei LMG S-19264T (=DSM 44701T), isolated from a smear-ripened cheese.</title>
        <authorList>
            <consortium name="US DOE Joint Genome Institute (JGI-PGF)"/>
            <person name="Walter F."/>
            <person name="Albersmeier A."/>
            <person name="Kalinowski J."/>
            <person name="Ruckert C."/>
        </authorList>
    </citation>
    <scope>NUCLEOTIDE SEQUENCE [LARGE SCALE GENOMIC DNA]</scope>
    <source>
        <strain evidence="1 2">CGMCC 4.7215</strain>
    </source>
</reference>
<name>A0ABD5X8W6_9EURY</name>
<sequence length="83" mass="9250">MTHDRVHAQEPTHHRERWSVGVVSTIREQDGHCIVTVNPEAGGSVELVVTLAVRELFVSRLEIGDEGSPVGEQVWFRKYGGQS</sequence>